<gene>
    <name evidence="21" type="primary">5571801</name>
</gene>
<evidence type="ECO:0000256" key="6">
    <source>
        <dbReference type="ARBA" id="ARBA00050141"/>
    </source>
</evidence>
<evidence type="ECO:0000256" key="15">
    <source>
        <dbReference type="ARBA" id="ARBA00052668"/>
    </source>
</evidence>
<reference evidence="21" key="2">
    <citation type="submission" date="2020-05" db="UniProtKB">
        <authorList>
            <consortium name="EnsemblMetazoa"/>
        </authorList>
    </citation>
    <scope>IDENTIFICATION</scope>
    <source>
        <strain evidence="21">LVP_AGWG</strain>
    </source>
</reference>
<keyword evidence="22" id="KW-1185">Reference proteome</keyword>
<dbReference type="GO" id="GO:0006631">
    <property type="term" value="P:fatty acid metabolic process"/>
    <property type="evidence" value="ECO:0007669"/>
    <property type="project" value="TreeGrafter"/>
</dbReference>
<comment type="catalytic activity">
    <reaction evidence="11">
        <text>3beta,7beta-dihydroxy-5beta-cholan-24-oate + NAD(+) = 3beta-hydroxy-7-oxo-5beta-cholan-24-oate + NADH + H(+)</text>
        <dbReference type="Rhea" id="RHEA:42024"/>
        <dbReference type="ChEBI" id="CHEBI:15378"/>
        <dbReference type="ChEBI" id="CHEBI:57540"/>
        <dbReference type="ChEBI" id="CHEBI:57945"/>
        <dbReference type="ChEBI" id="CHEBI:78602"/>
        <dbReference type="ChEBI" id="CHEBI:78603"/>
    </reaction>
    <physiologicalReaction direction="left-to-right" evidence="11">
        <dbReference type="Rhea" id="RHEA:42025"/>
    </physiologicalReaction>
</comment>
<comment type="catalytic activity">
    <reaction evidence="6">
        <text>a (3S)-3-hydroxyacyl-CoA + NAD(+) = a 3-oxoacyl-CoA + NADH + H(+)</text>
        <dbReference type="Rhea" id="RHEA:22432"/>
        <dbReference type="ChEBI" id="CHEBI:15378"/>
        <dbReference type="ChEBI" id="CHEBI:57318"/>
        <dbReference type="ChEBI" id="CHEBI:57540"/>
        <dbReference type="ChEBI" id="CHEBI:57945"/>
        <dbReference type="ChEBI" id="CHEBI:90726"/>
        <dbReference type="EC" id="1.1.1.35"/>
    </reaction>
    <physiologicalReaction direction="left-to-right" evidence="6">
        <dbReference type="Rhea" id="RHEA:22433"/>
    </physiologicalReaction>
    <physiologicalReaction direction="right-to-left" evidence="6">
        <dbReference type="Rhea" id="RHEA:22434"/>
    </physiologicalReaction>
</comment>
<dbReference type="GO" id="GO:0047044">
    <property type="term" value="F:androstan-3-alpha,17-beta-diol dehydrogenase (NAD+) activity"/>
    <property type="evidence" value="ECO:0007669"/>
    <property type="project" value="UniProtKB-EC"/>
</dbReference>
<dbReference type="PROSITE" id="PS00061">
    <property type="entry name" value="ADH_SHORT"/>
    <property type="match status" value="1"/>
</dbReference>
<dbReference type="EC" id="1.1.1.62" evidence="4"/>
<dbReference type="Gene3D" id="3.40.50.720">
    <property type="entry name" value="NAD(P)-binding Rossmann-like Domain"/>
    <property type="match status" value="1"/>
</dbReference>
<dbReference type="GO" id="GO:0003857">
    <property type="term" value="F:(3S)-3-hydroxyacyl-CoA dehydrogenase (NAD+) activity"/>
    <property type="evidence" value="ECO:0007669"/>
    <property type="project" value="UniProtKB-EC"/>
</dbReference>
<sequence length="255" mass="27041">MLKNAVSLITGGSSGLGFATVERFARAGCRVILADLPSSNGEKVASDLGDNVTFVPTDVSSEHDVTNALEEAKNRFNRLDIVVNCAGIAFPEKVYDFKNGRPHSLKSFQALLNINTVGTFNVIRLAAGLMGKNAPDGNGQRGVIVNTASVLGYDAQTGLTAYSASKAAIIGMTLPIARDLSGQGIRVVTIAPGLFETKMTGELPKEAVKMLISTIPFPKRAGHPNEFAKLVQDVVENPMLNGEVIRLDAAARFNI</sequence>
<reference evidence="21 22" key="1">
    <citation type="submission" date="2017-06" db="EMBL/GenBank/DDBJ databases">
        <title>Aedes aegypti genome working group (AGWG) sequencing and assembly.</title>
        <authorList>
            <consortium name="Aedes aegypti Genome Working Group (AGWG)"/>
            <person name="Matthews B.J."/>
        </authorList>
    </citation>
    <scope>NUCLEOTIDE SEQUENCE [LARGE SCALE GENOMIC DNA]</scope>
    <source>
        <strain evidence="21 22">LVP_AGWG</strain>
    </source>
</reference>
<evidence type="ECO:0000256" key="12">
    <source>
        <dbReference type="ARBA" id="ARBA00051831"/>
    </source>
</evidence>
<evidence type="ECO:0000256" key="17">
    <source>
        <dbReference type="ARBA" id="ARBA00079624"/>
    </source>
</evidence>
<dbReference type="GO" id="GO:0008209">
    <property type="term" value="P:androgen metabolic process"/>
    <property type="evidence" value="ECO:0007669"/>
    <property type="project" value="TreeGrafter"/>
</dbReference>
<comment type="similarity">
    <text evidence="1 20">Belongs to the short-chain dehydrogenases/reductases (SDR) family.</text>
</comment>
<dbReference type="EC" id="1.1.1.53" evidence="3"/>
<dbReference type="PRINTS" id="PR00080">
    <property type="entry name" value="SDRFAMILY"/>
</dbReference>
<dbReference type="PRINTS" id="PR00081">
    <property type="entry name" value="GDHRDH"/>
</dbReference>
<dbReference type="GO" id="GO:0005739">
    <property type="term" value="C:mitochondrion"/>
    <property type="evidence" value="ECO:0007669"/>
    <property type="project" value="TreeGrafter"/>
</dbReference>
<dbReference type="InterPro" id="IPR002347">
    <property type="entry name" value="SDR_fam"/>
</dbReference>
<evidence type="ECO:0000256" key="14">
    <source>
        <dbReference type="ARBA" id="ARBA00052417"/>
    </source>
</evidence>
<evidence type="ECO:0000256" key="2">
    <source>
        <dbReference type="ARBA" id="ARBA00023002"/>
    </source>
</evidence>
<dbReference type="PANTHER" id="PTHR43658:SF8">
    <property type="entry name" value="17-BETA-HYDROXYSTEROID DEHYDROGENASE 14-RELATED"/>
    <property type="match status" value="1"/>
</dbReference>
<comment type="catalytic activity">
    <reaction evidence="9">
        <text>cortisol + NAD(+) = 11beta,17alpha-dihydroxypregn-4-ene-3,20,21-trione + NADH + H(+)</text>
        <dbReference type="Rhea" id="RHEA:42012"/>
        <dbReference type="ChEBI" id="CHEBI:15378"/>
        <dbReference type="ChEBI" id="CHEBI:17650"/>
        <dbReference type="ChEBI" id="CHEBI:57540"/>
        <dbReference type="ChEBI" id="CHEBI:57945"/>
        <dbReference type="ChEBI" id="CHEBI:78595"/>
    </reaction>
    <physiologicalReaction direction="left-to-right" evidence="9">
        <dbReference type="Rhea" id="RHEA:42013"/>
    </physiologicalReaction>
</comment>
<evidence type="ECO:0000313" key="21">
    <source>
        <dbReference type="EnsemblMetazoa" id="AAEL009328-PA"/>
    </source>
</evidence>
<dbReference type="AlphaFoldDB" id="A0A1S4FM06"/>
<comment type="catalytic activity">
    <reaction evidence="5">
        <text>17beta-estradiol + NAD(+) = estrone + NADH + H(+)</text>
        <dbReference type="Rhea" id="RHEA:24612"/>
        <dbReference type="ChEBI" id="CHEBI:15378"/>
        <dbReference type="ChEBI" id="CHEBI:16469"/>
        <dbReference type="ChEBI" id="CHEBI:17263"/>
        <dbReference type="ChEBI" id="CHEBI:57540"/>
        <dbReference type="ChEBI" id="CHEBI:57945"/>
        <dbReference type="EC" id="1.1.1.62"/>
    </reaction>
    <physiologicalReaction direction="left-to-right" evidence="5">
        <dbReference type="Rhea" id="RHEA:24613"/>
    </physiologicalReaction>
</comment>
<dbReference type="InParanoid" id="A0A1S4FM06"/>
<evidence type="ECO:0000256" key="16">
    <source>
        <dbReference type="ARBA" id="ARBA00072938"/>
    </source>
</evidence>
<comment type="catalytic activity">
    <reaction evidence="10">
        <text>(3S)-3-hydroxybutanoyl-CoA + NAD(+) = acetoacetyl-CoA + NADH + H(+)</text>
        <dbReference type="Rhea" id="RHEA:30799"/>
        <dbReference type="ChEBI" id="CHEBI:15378"/>
        <dbReference type="ChEBI" id="CHEBI:57286"/>
        <dbReference type="ChEBI" id="CHEBI:57316"/>
        <dbReference type="ChEBI" id="CHEBI:57540"/>
        <dbReference type="ChEBI" id="CHEBI:57945"/>
    </reaction>
    <physiologicalReaction direction="left-to-right" evidence="10">
        <dbReference type="Rhea" id="RHEA:30800"/>
    </physiologicalReaction>
    <physiologicalReaction direction="right-to-left" evidence="10">
        <dbReference type="Rhea" id="RHEA:30801"/>
    </physiologicalReaction>
</comment>
<dbReference type="Pfam" id="PF00106">
    <property type="entry name" value="adh_short"/>
    <property type="match status" value="1"/>
</dbReference>
<dbReference type="SUPFAM" id="SSF51735">
    <property type="entry name" value="NAD(P)-binding Rossmann-fold domains"/>
    <property type="match status" value="1"/>
</dbReference>
<dbReference type="EnsemblMetazoa" id="AAEL009328-RA">
    <property type="protein sequence ID" value="AAEL009328-PA"/>
    <property type="gene ID" value="AAEL009328"/>
</dbReference>
<dbReference type="InterPro" id="IPR020904">
    <property type="entry name" value="Sc_DH/Rdtase_CS"/>
</dbReference>
<evidence type="ECO:0000256" key="13">
    <source>
        <dbReference type="ARBA" id="ARBA00052095"/>
    </source>
</evidence>
<organism evidence="21 22">
    <name type="scientific">Aedes aegypti</name>
    <name type="common">Yellowfever mosquito</name>
    <name type="synonym">Culex aegypti</name>
    <dbReference type="NCBI Taxonomy" id="7159"/>
    <lineage>
        <taxon>Eukaryota</taxon>
        <taxon>Metazoa</taxon>
        <taxon>Ecdysozoa</taxon>
        <taxon>Arthropoda</taxon>
        <taxon>Hexapoda</taxon>
        <taxon>Insecta</taxon>
        <taxon>Pterygota</taxon>
        <taxon>Neoptera</taxon>
        <taxon>Endopterygota</taxon>
        <taxon>Diptera</taxon>
        <taxon>Nematocera</taxon>
        <taxon>Culicoidea</taxon>
        <taxon>Culicidae</taxon>
        <taxon>Culicinae</taxon>
        <taxon>Aedini</taxon>
        <taxon>Aedes</taxon>
        <taxon>Stegomyia</taxon>
    </lineage>
</organism>
<dbReference type="CDD" id="cd05371">
    <property type="entry name" value="HSD10-like_SDR_c"/>
    <property type="match status" value="1"/>
</dbReference>
<accession>A0A1S4FM06</accession>
<dbReference type="GO" id="GO:0008210">
    <property type="term" value="P:estrogen metabolic process"/>
    <property type="evidence" value="ECO:0007669"/>
    <property type="project" value="TreeGrafter"/>
</dbReference>
<evidence type="ECO:0000256" key="20">
    <source>
        <dbReference type="RuleBase" id="RU000363"/>
    </source>
</evidence>
<evidence type="ECO:0000313" key="22">
    <source>
        <dbReference type="Proteomes" id="UP000008820"/>
    </source>
</evidence>
<comment type="catalytic activity">
    <reaction evidence="13">
        <text>5alpha-pregnan-20beta-ol-3-one + NAD(+) = 5alpha-pregnane-3,20-dione + NADH + H(+)</text>
        <dbReference type="Rhea" id="RHEA:42008"/>
        <dbReference type="ChEBI" id="CHEBI:15378"/>
        <dbReference type="ChEBI" id="CHEBI:28952"/>
        <dbReference type="ChEBI" id="CHEBI:57540"/>
        <dbReference type="ChEBI" id="CHEBI:57945"/>
        <dbReference type="ChEBI" id="CHEBI:78594"/>
    </reaction>
    <physiologicalReaction direction="left-to-right" evidence="13">
        <dbReference type="Rhea" id="RHEA:42009"/>
    </physiologicalReaction>
</comment>
<comment type="catalytic activity">
    <reaction evidence="12">
        <text>ursodeoxycholate + NAD(+) = 7-oxolithocholate + NADH + H(+)</text>
        <dbReference type="Rhea" id="RHEA:42028"/>
        <dbReference type="ChEBI" id="CHEBI:15378"/>
        <dbReference type="ChEBI" id="CHEBI:57540"/>
        <dbReference type="ChEBI" id="CHEBI:57945"/>
        <dbReference type="ChEBI" id="CHEBI:78604"/>
        <dbReference type="ChEBI" id="CHEBI:78605"/>
    </reaction>
    <physiologicalReaction direction="left-to-right" evidence="12">
        <dbReference type="Rhea" id="RHEA:42029"/>
    </physiologicalReaction>
</comment>
<protein>
    <recommendedName>
        <fullName evidence="16">3-hydroxyacyl-CoA dehydrogenase type-2</fullName>
        <ecNumber evidence="3">1.1.1.53</ecNumber>
        <ecNumber evidence="4">1.1.1.62</ecNumber>
    </recommendedName>
    <alternativeName>
        <fullName evidence="18">3-hydroxyacyl-CoA dehydrogenase type II</fullName>
    </alternativeName>
    <alternativeName>
        <fullName evidence="19">Mitochondrial ribonuclease P protein 2</fullName>
    </alternativeName>
    <alternativeName>
        <fullName evidence="17">Type II HADH</fullName>
    </alternativeName>
</protein>
<dbReference type="FunFam" id="3.40.50.720:FF:000215">
    <property type="entry name" value="3-hydroxyacyl-CoA dehydrogenase type-2"/>
    <property type="match status" value="1"/>
</dbReference>
<evidence type="ECO:0000256" key="5">
    <source>
        <dbReference type="ARBA" id="ARBA00049381"/>
    </source>
</evidence>
<comment type="catalytic activity">
    <reaction evidence="7">
        <text>5alpha-androstane-3alpha,17beta-diol + NAD(+) = 17beta-hydroxy-5alpha-androstan-3-one + NADH + H(+)</text>
        <dbReference type="Rhea" id="RHEA:42004"/>
        <dbReference type="ChEBI" id="CHEBI:15378"/>
        <dbReference type="ChEBI" id="CHEBI:16330"/>
        <dbReference type="ChEBI" id="CHEBI:36713"/>
        <dbReference type="ChEBI" id="CHEBI:57540"/>
        <dbReference type="ChEBI" id="CHEBI:57945"/>
        <dbReference type="EC" id="1.1.1.53"/>
    </reaction>
    <physiologicalReaction direction="right-to-left" evidence="7">
        <dbReference type="Rhea" id="RHEA:42006"/>
    </physiologicalReaction>
</comment>
<evidence type="ECO:0000256" key="4">
    <source>
        <dbReference type="ARBA" id="ARBA00024072"/>
    </source>
</evidence>
<evidence type="ECO:0000256" key="9">
    <source>
        <dbReference type="ARBA" id="ARBA00050927"/>
    </source>
</evidence>
<dbReference type="GO" id="GO:0004303">
    <property type="term" value="F:estradiol 17-beta-dehydrogenase [NAD(P)+] activity"/>
    <property type="evidence" value="ECO:0007669"/>
    <property type="project" value="UniProtKB-EC"/>
</dbReference>
<dbReference type="PANTHER" id="PTHR43658">
    <property type="entry name" value="SHORT-CHAIN DEHYDROGENASE/REDUCTASE"/>
    <property type="match status" value="1"/>
</dbReference>
<evidence type="ECO:0000256" key="1">
    <source>
        <dbReference type="ARBA" id="ARBA00006484"/>
    </source>
</evidence>
<evidence type="ECO:0000256" key="18">
    <source>
        <dbReference type="ARBA" id="ARBA00082293"/>
    </source>
</evidence>
<proteinExistence type="inferred from homology"/>
<name>A0A1S4FM06_AEDAE</name>
<evidence type="ECO:0000256" key="10">
    <source>
        <dbReference type="ARBA" id="ARBA00051004"/>
    </source>
</evidence>
<evidence type="ECO:0000256" key="7">
    <source>
        <dbReference type="ARBA" id="ARBA00050365"/>
    </source>
</evidence>
<evidence type="ECO:0000256" key="8">
    <source>
        <dbReference type="ARBA" id="ARBA00050435"/>
    </source>
</evidence>
<comment type="catalytic activity">
    <reaction evidence="14">
        <text>cortisone + NAD(+) = 17alpha-hydroxypregn-4-en-3,11,20-trione-21-al + NADH + H(+)</text>
        <dbReference type="Rhea" id="RHEA:42016"/>
        <dbReference type="ChEBI" id="CHEBI:15378"/>
        <dbReference type="ChEBI" id="CHEBI:16962"/>
        <dbReference type="ChEBI" id="CHEBI:57540"/>
        <dbReference type="ChEBI" id="CHEBI:57945"/>
        <dbReference type="ChEBI" id="CHEBI:78596"/>
    </reaction>
    <physiologicalReaction direction="left-to-right" evidence="14">
        <dbReference type="Rhea" id="RHEA:42017"/>
    </physiologicalReaction>
</comment>
<dbReference type="InterPro" id="IPR036291">
    <property type="entry name" value="NAD(P)-bd_dom_sf"/>
</dbReference>
<dbReference type="OrthoDB" id="1274115at2759"/>
<dbReference type="VEuPathDB" id="VectorBase:AAEL009328"/>
<evidence type="ECO:0000256" key="11">
    <source>
        <dbReference type="ARBA" id="ARBA00051637"/>
    </source>
</evidence>
<comment type="catalytic activity">
    <reaction evidence="15">
        <text>11-dehydrocorticosterone + NAD(+) = pregn-4-ene-3,11,20,21-tetraone + NADH + H(+)</text>
        <dbReference type="Rhea" id="RHEA:42020"/>
        <dbReference type="ChEBI" id="CHEBI:15378"/>
        <dbReference type="ChEBI" id="CHEBI:57540"/>
        <dbReference type="ChEBI" id="CHEBI:57945"/>
        <dbReference type="ChEBI" id="CHEBI:78600"/>
        <dbReference type="ChEBI" id="CHEBI:78601"/>
    </reaction>
    <physiologicalReaction direction="left-to-right" evidence="15">
        <dbReference type="Rhea" id="RHEA:42021"/>
    </physiologicalReaction>
</comment>
<dbReference type="Proteomes" id="UP000008820">
    <property type="component" value="Chromosome 1"/>
</dbReference>
<evidence type="ECO:0000256" key="3">
    <source>
        <dbReference type="ARBA" id="ARBA00024071"/>
    </source>
</evidence>
<evidence type="ECO:0000256" key="19">
    <source>
        <dbReference type="ARBA" id="ARBA00082399"/>
    </source>
</evidence>
<keyword evidence="2" id="KW-0560">Oxidoreductase</keyword>
<comment type="catalytic activity">
    <reaction evidence="8">
        <text>17beta-hydroxy-5alpha-androstan-3-one + NAD(+) = 5alpha-androstan-3,17-dione + NADH + H(+)</text>
        <dbReference type="Rhea" id="RHEA:41992"/>
        <dbReference type="ChEBI" id="CHEBI:15378"/>
        <dbReference type="ChEBI" id="CHEBI:15994"/>
        <dbReference type="ChEBI" id="CHEBI:16330"/>
        <dbReference type="ChEBI" id="CHEBI:57540"/>
        <dbReference type="ChEBI" id="CHEBI:57945"/>
    </reaction>
    <physiologicalReaction direction="left-to-right" evidence="8">
        <dbReference type="Rhea" id="RHEA:41993"/>
    </physiologicalReaction>
</comment>